<evidence type="ECO:0000256" key="3">
    <source>
        <dbReference type="SAM" id="MobiDB-lite"/>
    </source>
</evidence>
<keyword evidence="2 5" id="KW-0067">ATP-binding</keyword>
<dbReference type="SMART" id="SM00382">
    <property type="entry name" value="AAA"/>
    <property type="match status" value="2"/>
</dbReference>
<evidence type="ECO:0000259" key="4">
    <source>
        <dbReference type="PROSITE" id="PS50893"/>
    </source>
</evidence>
<evidence type="ECO:0000313" key="5">
    <source>
        <dbReference type="EMBL" id="ENZ19195.1"/>
    </source>
</evidence>
<dbReference type="HOGENOM" id="CLU_000604_36_0_9"/>
<dbReference type="InterPro" id="IPR051309">
    <property type="entry name" value="ABCF_ATPase"/>
</dbReference>
<dbReference type="CDD" id="cd03221">
    <property type="entry name" value="ABCF_EF-3"/>
    <property type="match status" value="2"/>
</dbReference>
<dbReference type="GeneID" id="57962555"/>
<gene>
    <name evidence="5" type="ORF">HMPREF1090_00579</name>
</gene>
<dbReference type="InterPro" id="IPR003439">
    <property type="entry name" value="ABC_transporter-like_ATP-bd"/>
</dbReference>
<dbReference type="PANTHER" id="PTHR42855:SF2">
    <property type="entry name" value="DRUG RESISTANCE ABC TRANSPORTER,ATP-BINDING PROTEIN"/>
    <property type="match status" value="1"/>
</dbReference>
<evidence type="ECO:0000256" key="2">
    <source>
        <dbReference type="ARBA" id="ARBA00022840"/>
    </source>
</evidence>
<organism evidence="5 6">
    <name type="scientific">[Clostridium] clostridioforme 90A8</name>
    <dbReference type="NCBI Taxonomy" id="999408"/>
    <lineage>
        <taxon>Bacteria</taxon>
        <taxon>Bacillati</taxon>
        <taxon>Bacillota</taxon>
        <taxon>Clostridia</taxon>
        <taxon>Lachnospirales</taxon>
        <taxon>Lachnospiraceae</taxon>
        <taxon>Enterocloster</taxon>
    </lineage>
</organism>
<feature type="domain" description="ABC transporter" evidence="4">
    <location>
        <begin position="279"/>
        <end position="487"/>
    </location>
</feature>
<name>A0A0E2HFP6_9FIRM</name>
<sequence length="487" mass="54379">MLLNALNIKKEYGIQTVLDIEKLEIRDGDRIGLIGRNGAGKSTLLGVLSGRIACDEGVVKRYCPIAEILQTGETEDEPEARLLSQLKLRDSAVKSGGEKTRRAIGAAFSSRAPLLFADEPTTNLDMEGVELLEKMMKGYRGAILMISHDRTLLDQVCNQIWELDRAAVRVFDGNYSDWASQKERERGFQEFEYQQYQKEKRRLERAADALQRKSRKMAKPPKRMGSSEWMLYKGVAAFQQGHVQSNKSSVMSRLEHLDKKDRPDEPPQVSMRLPDAGRIRAKNAAAIRHLTVSYGNRIVLDDVSLEIEAGKRTFITGNNGAGKSTLIKALMDRAPETFIASEARVAYFSQDLDTLDPEKTVLENVAEDAAYPQHICRAVLANLYMTKDDMFKPVSVLSGGEKVKTALAKVLVSGCSFMILDEPTNHMDVYTMEGLEHLLESYDGTLLAVSHDRTFISHTGDVVCQLEKGNIQKSTAQKTDTQHSGKY</sequence>
<dbReference type="RefSeq" id="WP_002594354.1">
    <property type="nucleotide sequence ID" value="NZ_KB850987.1"/>
</dbReference>
<dbReference type="GO" id="GO:0016887">
    <property type="term" value="F:ATP hydrolysis activity"/>
    <property type="evidence" value="ECO:0007669"/>
    <property type="project" value="InterPro"/>
</dbReference>
<reference evidence="5 6" key="1">
    <citation type="submission" date="2013-01" db="EMBL/GenBank/DDBJ databases">
        <title>The Genome Sequence of Clostridium clostridioforme 90A8.</title>
        <authorList>
            <consortium name="The Broad Institute Genome Sequencing Platform"/>
            <person name="Earl A."/>
            <person name="Ward D."/>
            <person name="Feldgarden M."/>
            <person name="Gevers D."/>
            <person name="Courvalin P."/>
            <person name="Lambert T."/>
            <person name="Walker B."/>
            <person name="Young S.K."/>
            <person name="Zeng Q."/>
            <person name="Gargeya S."/>
            <person name="Fitzgerald M."/>
            <person name="Haas B."/>
            <person name="Abouelleil A."/>
            <person name="Alvarado L."/>
            <person name="Arachchi H.M."/>
            <person name="Berlin A.M."/>
            <person name="Chapman S.B."/>
            <person name="Dewar J."/>
            <person name="Goldberg J."/>
            <person name="Griggs A."/>
            <person name="Gujja S."/>
            <person name="Hansen M."/>
            <person name="Howarth C."/>
            <person name="Imamovic A."/>
            <person name="Larimer J."/>
            <person name="McCowan C."/>
            <person name="Murphy C."/>
            <person name="Neiman D."/>
            <person name="Pearson M."/>
            <person name="Priest M."/>
            <person name="Roberts A."/>
            <person name="Saif S."/>
            <person name="Shea T."/>
            <person name="Sisk P."/>
            <person name="Sykes S."/>
            <person name="Wortman J."/>
            <person name="Nusbaum C."/>
            <person name="Birren B."/>
        </authorList>
    </citation>
    <scope>NUCLEOTIDE SEQUENCE [LARGE SCALE GENOMIC DNA]</scope>
    <source>
        <strain evidence="5 6">90A8</strain>
    </source>
</reference>
<dbReference type="EMBL" id="AGYR01000005">
    <property type="protein sequence ID" value="ENZ19195.1"/>
    <property type="molecule type" value="Genomic_DNA"/>
</dbReference>
<proteinExistence type="predicted"/>
<dbReference type="InterPro" id="IPR027417">
    <property type="entry name" value="P-loop_NTPase"/>
</dbReference>
<dbReference type="NCBIfam" id="NF000355">
    <property type="entry name" value="ribo_prot_ABC_F"/>
    <property type="match status" value="1"/>
</dbReference>
<feature type="region of interest" description="Disordered" evidence="3">
    <location>
        <begin position="204"/>
        <end position="223"/>
    </location>
</feature>
<comment type="caution">
    <text evidence="5">The sequence shown here is derived from an EMBL/GenBank/DDBJ whole genome shotgun (WGS) entry which is preliminary data.</text>
</comment>
<feature type="domain" description="ABC transporter" evidence="4">
    <location>
        <begin position="3"/>
        <end position="190"/>
    </location>
</feature>
<accession>A0A0E2HFP6</accession>
<dbReference type="PROSITE" id="PS50893">
    <property type="entry name" value="ABC_TRANSPORTER_2"/>
    <property type="match status" value="2"/>
</dbReference>
<dbReference type="PATRIC" id="fig|999408.3.peg.619"/>
<keyword evidence="1" id="KW-0547">Nucleotide-binding</keyword>
<evidence type="ECO:0000313" key="6">
    <source>
        <dbReference type="Proteomes" id="UP000013085"/>
    </source>
</evidence>
<feature type="compositionally biased region" description="Basic residues" evidence="3">
    <location>
        <begin position="212"/>
        <end position="222"/>
    </location>
</feature>
<dbReference type="SUPFAM" id="SSF52540">
    <property type="entry name" value="P-loop containing nucleoside triphosphate hydrolases"/>
    <property type="match status" value="2"/>
</dbReference>
<dbReference type="Gene3D" id="3.40.50.300">
    <property type="entry name" value="P-loop containing nucleotide triphosphate hydrolases"/>
    <property type="match status" value="3"/>
</dbReference>
<dbReference type="Proteomes" id="UP000013085">
    <property type="component" value="Unassembled WGS sequence"/>
</dbReference>
<evidence type="ECO:0000256" key="1">
    <source>
        <dbReference type="ARBA" id="ARBA00022741"/>
    </source>
</evidence>
<dbReference type="AlphaFoldDB" id="A0A0E2HFP6"/>
<dbReference type="PANTHER" id="PTHR42855">
    <property type="entry name" value="ABC TRANSPORTER ATP-BINDING SUBUNIT"/>
    <property type="match status" value="1"/>
</dbReference>
<protein>
    <submittedName>
        <fullName evidence="5">ABC transporter ATP-binding protein</fullName>
    </submittedName>
</protein>
<dbReference type="InterPro" id="IPR003593">
    <property type="entry name" value="AAA+_ATPase"/>
</dbReference>
<dbReference type="Pfam" id="PF00005">
    <property type="entry name" value="ABC_tran"/>
    <property type="match status" value="2"/>
</dbReference>
<dbReference type="GO" id="GO:0005524">
    <property type="term" value="F:ATP binding"/>
    <property type="evidence" value="ECO:0007669"/>
    <property type="project" value="UniProtKB-KW"/>
</dbReference>